<organism evidence="1 2">
    <name type="scientific">Choiromyces venosus 120613-1</name>
    <dbReference type="NCBI Taxonomy" id="1336337"/>
    <lineage>
        <taxon>Eukaryota</taxon>
        <taxon>Fungi</taxon>
        <taxon>Dikarya</taxon>
        <taxon>Ascomycota</taxon>
        <taxon>Pezizomycotina</taxon>
        <taxon>Pezizomycetes</taxon>
        <taxon>Pezizales</taxon>
        <taxon>Tuberaceae</taxon>
        <taxon>Choiromyces</taxon>
    </lineage>
</organism>
<proteinExistence type="predicted"/>
<evidence type="ECO:0000313" key="1">
    <source>
        <dbReference type="EMBL" id="RPB04500.1"/>
    </source>
</evidence>
<dbReference type="Proteomes" id="UP000276215">
    <property type="component" value="Unassembled WGS sequence"/>
</dbReference>
<keyword evidence="2" id="KW-1185">Reference proteome</keyword>
<sequence>MIVQWFPTITWSYYHGGRYQLTTPCFRESILTGGAMCYYRYYSKLEHVQRYSTIVLYILLARIVPLAGCKGSKLGMMAWRLLGEGESFSQTFTSLYPLPAEHPSLVKYTKLWCYTSRIEETSTLTGSDRPVA</sequence>
<reference evidence="1 2" key="1">
    <citation type="journal article" date="2018" name="Nat. Ecol. Evol.">
        <title>Pezizomycetes genomes reveal the molecular basis of ectomycorrhizal truffle lifestyle.</title>
        <authorList>
            <person name="Murat C."/>
            <person name="Payen T."/>
            <person name="Noel B."/>
            <person name="Kuo A."/>
            <person name="Morin E."/>
            <person name="Chen J."/>
            <person name="Kohler A."/>
            <person name="Krizsan K."/>
            <person name="Balestrini R."/>
            <person name="Da Silva C."/>
            <person name="Montanini B."/>
            <person name="Hainaut M."/>
            <person name="Levati E."/>
            <person name="Barry K.W."/>
            <person name="Belfiori B."/>
            <person name="Cichocki N."/>
            <person name="Clum A."/>
            <person name="Dockter R.B."/>
            <person name="Fauchery L."/>
            <person name="Guy J."/>
            <person name="Iotti M."/>
            <person name="Le Tacon F."/>
            <person name="Lindquist E.A."/>
            <person name="Lipzen A."/>
            <person name="Malagnac F."/>
            <person name="Mello A."/>
            <person name="Molinier V."/>
            <person name="Miyauchi S."/>
            <person name="Poulain J."/>
            <person name="Riccioni C."/>
            <person name="Rubini A."/>
            <person name="Sitrit Y."/>
            <person name="Splivallo R."/>
            <person name="Traeger S."/>
            <person name="Wang M."/>
            <person name="Zifcakova L."/>
            <person name="Wipf D."/>
            <person name="Zambonelli A."/>
            <person name="Paolocci F."/>
            <person name="Nowrousian M."/>
            <person name="Ottonello S."/>
            <person name="Baldrian P."/>
            <person name="Spatafora J.W."/>
            <person name="Henrissat B."/>
            <person name="Nagy L.G."/>
            <person name="Aury J.M."/>
            <person name="Wincker P."/>
            <person name="Grigoriev I.V."/>
            <person name="Bonfante P."/>
            <person name="Martin F.M."/>
        </authorList>
    </citation>
    <scope>NUCLEOTIDE SEQUENCE [LARGE SCALE GENOMIC DNA]</scope>
    <source>
        <strain evidence="1 2">120613-1</strain>
    </source>
</reference>
<dbReference type="EMBL" id="ML120358">
    <property type="protein sequence ID" value="RPB04500.1"/>
    <property type="molecule type" value="Genomic_DNA"/>
</dbReference>
<name>A0A3N4K1M1_9PEZI</name>
<gene>
    <name evidence="1" type="ORF">L873DRAFT_1360971</name>
</gene>
<protein>
    <submittedName>
        <fullName evidence="1">Uncharacterized protein</fullName>
    </submittedName>
</protein>
<accession>A0A3N4K1M1</accession>
<evidence type="ECO:0000313" key="2">
    <source>
        <dbReference type="Proteomes" id="UP000276215"/>
    </source>
</evidence>
<dbReference type="AlphaFoldDB" id="A0A3N4K1M1"/>